<dbReference type="GO" id="GO:0009094">
    <property type="term" value="P:L-phenylalanine biosynthetic process"/>
    <property type="evidence" value="ECO:0007669"/>
    <property type="project" value="UniProtKB-UniPathway"/>
</dbReference>
<keyword evidence="4" id="KW-1185">Reference proteome</keyword>
<proteinExistence type="predicted"/>
<sequence>MAFQVKGLTASIALTFSVISFSSVAANDVYVQASSGSFNNAAINSLYTKTDQAKPNYVFSGTPLQTFIAAVDNSALAFTALENSTIEGNLVRATVAAVQEYQVEEVQAGIRTAIEMCVLRSKTDVKANIPLTQIASHPAALKQIDRWKGQYSELKELEIPKGTAEAARMVATGELPSGTAAIGACMLEELYPQVTVTAKAIQDNQDNKTLFALMKVSKRAQPLSVSEAEQALRKVIQQAEAFDAKL</sequence>
<dbReference type="RefSeq" id="WP_036818132.1">
    <property type="nucleotide sequence ID" value="NZ_JGVO01000127.1"/>
</dbReference>
<evidence type="ECO:0000313" key="4">
    <source>
        <dbReference type="Proteomes" id="UP000241771"/>
    </source>
</evidence>
<dbReference type="OrthoDB" id="8445094at2"/>
<protein>
    <submittedName>
        <fullName evidence="3">Prephenate dehydratase</fullName>
    </submittedName>
</protein>
<dbReference type="EMBL" id="PYMA01000018">
    <property type="protein sequence ID" value="PSW14803.1"/>
    <property type="molecule type" value="Genomic_DNA"/>
</dbReference>
<dbReference type="Pfam" id="PF00800">
    <property type="entry name" value="PDT"/>
    <property type="match status" value="1"/>
</dbReference>
<feature type="chain" id="PRO_5015580594" evidence="1">
    <location>
        <begin position="26"/>
        <end position="246"/>
    </location>
</feature>
<evidence type="ECO:0000313" key="3">
    <source>
        <dbReference type="EMBL" id="PSW14803.1"/>
    </source>
</evidence>
<dbReference type="AlphaFoldDB" id="A0A2T3NIM3"/>
<evidence type="ECO:0000259" key="2">
    <source>
        <dbReference type="PROSITE" id="PS51171"/>
    </source>
</evidence>
<reference evidence="3 4" key="1">
    <citation type="submission" date="2018-01" db="EMBL/GenBank/DDBJ databases">
        <title>Whole genome sequencing of Histamine producing bacteria.</title>
        <authorList>
            <person name="Butler K."/>
        </authorList>
    </citation>
    <scope>NUCLEOTIDE SEQUENCE [LARGE SCALE GENOMIC DNA]</scope>
    <source>
        <strain evidence="3 4">DSM 100436</strain>
    </source>
</reference>
<dbReference type="SUPFAM" id="SSF53850">
    <property type="entry name" value="Periplasmic binding protein-like II"/>
    <property type="match status" value="1"/>
</dbReference>
<dbReference type="UniPathway" id="UPA00121">
    <property type="reaction ID" value="UER00345"/>
</dbReference>
<feature type="signal peptide" evidence="1">
    <location>
        <begin position="1"/>
        <end position="25"/>
    </location>
</feature>
<name>A0A2T3NIM3_9GAMM</name>
<dbReference type="PROSITE" id="PS51171">
    <property type="entry name" value="PREPHENATE_DEHYDR_3"/>
    <property type="match status" value="1"/>
</dbReference>
<dbReference type="Gene3D" id="3.40.190.10">
    <property type="entry name" value="Periplasmic binding protein-like II"/>
    <property type="match status" value="2"/>
</dbReference>
<keyword evidence="1" id="KW-0732">Signal</keyword>
<feature type="domain" description="Prephenate dehydratase" evidence="2">
    <location>
        <begin position="28"/>
        <end position="216"/>
    </location>
</feature>
<organism evidence="3 4">
    <name type="scientific">Photobacterium sanctipauli</name>
    <dbReference type="NCBI Taxonomy" id="1342794"/>
    <lineage>
        <taxon>Bacteria</taxon>
        <taxon>Pseudomonadati</taxon>
        <taxon>Pseudomonadota</taxon>
        <taxon>Gammaproteobacteria</taxon>
        <taxon>Vibrionales</taxon>
        <taxon>Vibrionaceae</taxon>
        <taxon>Photobacterium</taxon>
    </lineage>
</organism>
<evidence type="ECO:0000256" key="1">
    <source>
        <dbReference type="SAM" id="SignalP"/>
    </source>
</evidence>
<dbReference type="GO" id="GO:0004664">
    <property type="term" value="F:prephenate dehydratase activity"/>
    <property type="evidence" value="ECO:0007669"/>
    <property type="project" value="InterPro"/>
</dbReference>
<dbReference type="InterPro" id="IPR001086">
    <property type="entry name" value="Preph_deHydtase"/>
</dbReference>
<accession>A0A2T3NIM3</accession>
<dbReference type="Proteomes" id="UP000241771">
    <property type="component" value="Unassembled WGS sequence"/>
</dbReference>
<comment type="caution">
    <text evidence="3">The sequence shown here is derived from an EMBL/GenBank/DDBJ whole genome shotgun (WGS) entry which is preliminary data.</text>
</comment>
<gene>
    <name evidence="3" type="ORF">C9I98_21710</name>
</gene>